<evidence type="ECO:0000256" key="1">
    <source>
        <dbReference type="SAM" id="MobiDB-lite"/>
    </source>
</evidence>
<reference evidence="2 3" key="1">
    <citation type="submission" date="2019-01" db="EMBL/GenBank/DDBJ databases">
        <title>Genome sequencing of the rare red list fungi Fomitopsis rosea.</title>
        <authorList>
            <person name="Buettner E."/>
            <person name="Kellner H."/>
        </authorList>
    </citation>
    <scope>NUCLEOTIDE SEQUENCE [LARGE SCALE GENOMIC DNA]</scope>
    <source>
        <strain evidence="2 3">DSM 105464</strain>
    </source>
</reference>
<comment type="caution">
    <text evidence="2">The sequence shown here is derived from an EMBL/GenBank/DDBJ whole genome shotgun (WGS) entry which is preliminary data.</text>
</comment>
<name>A0A4Y9YGV6_9APHY</name>
<evidence type="ECO:0000313" key="2">
    <source>
        <dbReference type="EMBL" id="TFY61804.1"/>
    </source>
</evidence>
<dbReference type="EMBL" id="SEKV01000192">
    <property type="protein sequence ID" value="TFY61804.1"/>
    <property type="molecule type" value="Genomic_DNA"/>
</dbReference>
<feature type="compositionally biased region" description="Polar residues" evidence="1">
    <location>
        <begin position="1"/>
        <end position="28"/>
    </location>
</feature>
<protein>
    <submittedName>
        <fullName evidence="2">Uncharacterized protein</fullName>
    </submittedName>
</protein>
<feature type="region of interest" description="Disordered" evidence="1">
    <location>
        <begin position="1"/>
        <end position="170"/>
    </location>
</feature>
<proteinExistence type="predicted"/>
<accession>A0A4Y9YGV6</accession>
<evidence type="ECO:0000313" key="3">
    <source>
        <dbReference type="Proteomes" id="UP000298390"/>
    </source>
</evidence>
<dbReference type="STRING" id="34475.A0A4Y9YGV6"/>
<feature type="compositionally biased region" description="Basic and acidic residues" evidence="1">
    <location>
        <begin position="114"/>
        <end position="123"/>
    </location>
</feature>
<dbReference type="Proteomes" id="UP000298390">
    <property type="component" value="Unassembled WGS sequence"/>
</dbReference>
<dbReference type="AlphaFoldDB" id="A0A4Y9YGV6"/>
<feature type="compositionally biased region" description="Basic and acidic residues" evidence="1">
    <location>
        <begin position="29"/>
        <end position="38"/>
    </location>
</feature>
<organism evidence="2 3">
    <name type="scientific">Rhodofomes roseus</name>
    <dbReference type="NCBI Taxonomy" id="34475"/>
    <lineage>
        <taxon>Eukaryota</taxon>
        <taxon>Fungi</taxon>
        <taxon>Dikarya</taxon>
        <taxon>Basidiomycota</taxon>
        <taxon>Agaricomycotina</taxon>
        <taxon>Agaricomycetes</taxon>
        <taxon>Polyporales</taxon>
        <taxon>Rhodofomes</taxon>
    </lineage>
</organism>
<sequence>MSPSVNSPAPTASQNGNSDATSTQNGQDNHSEYPEQRHAGAVGLGPEFGRGVTTGEKFEGYKEELKGKVLRKPDVVQHGHDLRTGELKRREQAEDDVNPLRGPDEADANVQNGDRPEVPKSDSSKPTAMPPRVGDTSHPTEQGRYEQATSVAPEGSATSAPGEHAYKNIG</sequence>
<gene>
    <name evidence="2" type="ORF">EVJ58_g4283</name>
</gene>
<feature type="compositionally biased region" description="Basic and acidic residues" evidence="1">
    <location>
        <begin position="56"/>
        <end position="92"/>
    </location>
</feature>